<evidence type="ECO:0000256" key="5">
    <source>
        <dbReference type="ARBA" id="ARBA00022840"/>
    </source>
</evidence>
<feature type="region of interest" description="Disordered" evidence="6">
    <location>
        <begin position="702"/>
        <end position="721"/>
    </location>
</feature>
<evidence type="ECO:0000259" key="7">
    <source>
        <dbReference type="PROSITE" id="PS51194"/>
    </source>
</evidence>
<evidence type="ECO:0000313" key="9">
    <source>
        <dbReference type="Proteomes" id="UP000291236"/>
    </source>
</evidence>
<dbReference type="Gene3D" id="3.40.50.300">
    <property type="entry name" value="P-loop containing nucleotide triphosphate hydrolases"/>
    <property type="match status" value="2"/>
</dbReference>
<feature type="region of interest" description="Disordered" evidence="6">
    <location>
        <begin position="612"/>
        <end position="686"/>
    </location>
</feature>
<dbReference type="SMART" id="SM00490">
    <property type="entry name" value="HELICc"/>
    <property type="match status" value="1"/>
</dbReference>
<gene>
    <name evidence="8" type="ORF">JCM31447_05110</name>
</gene>
<dbReference type="Pfam" id="PF00271">
    <property type="entry name" value="Helicase_C"/>
    <property type="match status" value="1"/>
</dbReference>
<feature type="compositionally biased region" description="Basic and acidic residues" evidence="6">
    <location>
        <begin position="707"/>
        <end position="716"/>
    </location>
</feature>
<dbReference type="InterPro" id="IPR027417">
    <property type="entry name" value="P-loop_NTPase"/>
</dbReference>
<keyword evidence="3" id="KW-0378">Hydrolase</keyword>
<dbReference type="PROSITE" id="PS51194">
    <property type="entry name" value="HELICASE_CTER"/>
    <property type="match status" value="1"/>
</dbReference>
<dbReference type="AlphaFoldDB" id="A0A4P2VJL9"/>
<feature type="domain" description="Helicase C-terminal" evidence="7">
    <location>
        <begin position="396"/>
        <end position="547"/>
    </location>
</feature>
<keyword evidence="2" id="KW-0547">Nucleotide-binding</keyword>
<evidence type="ECO:0000256" key="2">
    <source>
        <dbReference type="ARBA" id="ARBA00022741"/>
    </source>
</evidence>
<accession>A0A4P2VJL9</accession>
<dbReference type="Proteomes" id="UP000291236">
    <property type="component" value="Chromosome"/>
</dbReference>
<keyword evidence="5" id="KW-0067">ATP-binding</keyword>
<evidence type="ECO:0000313" key="8">
    <source>
        <dbReference type="EMBL" id="BBH52074.1"/>
    </source>
</evidence>
<evidence type="ECO:0000256" key="3">
    <source>
        <dbReference type="ARBA" id="ARBA00022801"/>
    </source>
</evidence>
<dbReference type="SUPFAM" id="SSF52540">
    <property type="entry name" value="P-loop containing nucleoside triphosphate hydrolases"/>
    <property type="match status" value="1"/>
</dbReference>
<evidence type="ECO:0000256" key="1">
    <source>
        <dbReference type="ARBA" id="ARBA00012552"/>
    </source>
</evidence>
<dbReference type="PANTHER" id="PTHR47963:SF8">
    <property type="entry name" value="ATP-DEPENDENT RNA HELICASE DEAD"/>
    <property type="match status" value="1"/>
</dbReference>
<feature type="compositionally biased region" description="Polar residues" evidence="6">
    <location>
        <begin position="651"/>
        <end position="665"/>
    </location>
</feature>
<evidence type="ECO:0000256" key="6">
    <source>
        <dbReference type="SAM" id="MobiDB-lite"/>
    </source>
</evidence>
<dbReference type="RefSeq" id="WP_130606203.1">
    <property type="nucleotide sequence ID" value="NZ_AP019368.1"/>
</dbReference>
<dbReference type="InterPro" id="IPR001650">
    <property type="entry name" value="Helicase_C-like"/>
</dbReference>
<dbReference type="EC" id="3.6.4.13" evidence="1"/>
<dbReference type="GO" id="GO:0003723">
    <property type="term" value="F:RNA binding"/>
    <property type="evidence" value="ECO:0007669"/>
    <property type="project" value="TreeGrafter"/>
</dbReference>
<feature type="region of interest" description="Disordered" evidence="6">
    <location>
        <begin position="1"/>
        <end position="91"/>
    </location>
</feature>
<dbReference type="GO" id="GO:0003724">
    <property type="term" value="F:RNA helicase activity"/>
    <property type="evidence" value="ECO:0007669"/>
    <property type="project" value="UniProtKB-EC"/>
</dbReference>
<dbReference type="OrthoDB" id="9805696at2"/>
<dbReference type="KEGG" id="sbf:JCM31447_05110"/>
<reference evidence="8 9" key="1">
    <citation type="submission" date="2018-12" db="EMBL/GenBank/DDBJ databases">
        <title>Rubrispira sanarue gen. nov., sp., nov., a member of the order Silvanigrellales, isolated from a brackish lake in Hamamatsu Japan.</title>
        <authorList>
            <person name="Maejima Y."/>
            <person name="Iino T."/>
            <person name="Muraguchi Y."/>
            <person name="Fukuda K."/>
            <person name="Nojiri H."/>
            <person name="Ohkuma M."/>
            <person name="Moriuchi R."/>
            <person name="Dohra H."/>
            <person name="Kimbara K."/>
            <person name="Shintani M."/>
        </authorList>
    </citation>
    <scope>NUCLEOTIDE SEQUENCE [LARGE SCALE GENOMIC DNA]</scope>
    <source>
        <strain evidence="8 9">RF1110005</strain>
    </source>
</reference>
<feature type="compositionally biased region" description="Low complexity" evidence="6">
    <location>
        <begin position="619"/>
        <end position="633"/>
    </location>
</feature>
<dbReference type="EMBL" id="AP019368">
    <property type="protein sequence ID" value="BBH52074.1"/>
    <property type="molecule type" value="Genomic_DNA"/>
</dbReference>
<feature type="compositionally biased region" description="Basic and acidic residues" evidence="6">
    <location>
        <begin position="7"/>
        <end position="19"/>
    </location>
</feature>
<protein>
    <recommendedName>
        <fullName evidence="1">RNA helicase</fullName>
        <ecNumber evidence="1">3.6.4.13</ecNumber>
    </recommendedName>
</protein>
<feature type="compositionally biased region" description="Basic and acidic residues" evidence="6">
    <location>
        <begin position="67"/>
        <end position="76"/>
    </location>
</feature>
<keyword evidence="9" id="KW-1185">Reference proteome</keyword>
<dbReference type="GO" id="GO:0005524">
    <property type="term" value="F:ATP binding"/>
    <property type="evidence" value="ECO:0007669"/>
    <property type="project" value="UniProtKB-KW"/>
</dbReference>
<dbReference type="GO" id="GO:0016787">
    <property type="term" value="F:hydrolase activity"/>
    <property type="evidence" value="ECO:0007669"/>
    <property type="project" value="UniProtKB-KW"/>
</dbReference>
<name>A0A4P2VJL9_FLUSA</name>
<proteinExistence type="predicted"/>
<dbReference type="InterPro" id="IPR050547">
    <property type="entry name" value="DEAD_box_RNA_helicases"/>
</dbReference>
<organism evidence="8 9">
    <name type="scientific">Fluviispira sanaruensis</name>
    <dbReference type="NCBI Taxonomy" id="2493639"/>
    <lineage>
        <taxon>Bacteria</taxon>
        <taxon>Pseudomonadati</taxon>
        <taxon>Bdellovibrionota</taxon>
        <taxon>Oligoflexia</taxon>
        <taxon>Silvanigrellales</taxon>
        <taxon>Silvanigrellaceae</taxon>
        <taxon>Fluviispira</taxon>
    </lineage>
</organism>
<evidence type="ECO:0000256" key="4">
    <source>
        <dbReference type="ARBA" id="ARBA00022806"/>
    </source>
</evidence>
<sequence length="787" mass="87097">MTRMTKKKEVSESKVEATVKPKSSGIRSKKVTPKAESSLQKQKKTLSSRAKVEKAAPKKAAPPKAKTVSEKKEKAVKVKTPAKTAKKAKAPLKKAVDLPVQTLFSDIEKIETESPKELKKIEVDLKKEPVQKKVESKIQILVPEKVQAPKYTLPSSLSEEKKSVRFESLIANDSIIEAIKKFGVKEPSETMQNALPAALRGSDLLLTKPEESEGFIIGVVTAASKILAESLPKGSPQSPSALFICPSQKKVDEIFAASKAIFAQLGISFFKLNENQADEDLSEILNKELDVLIATPKIFTKAKDLNQLKIINVGLCLVMATNSFANENISDDLEKILSSLPQERTQKIIIANENTPSVREIGFKFLEDPEYVSLIPSQIKERSPKQFAHALSATQKFQVLLGHLKNHKPNCAVVFANTKPVAEWIAYKLHGNGIKVELITNQLSQQKKIVLLNAIKQNEVQIIVATDCISKSLGIQKLNCIYNFDLPDSPKTFVDRLCRIEASKNPISVSFICEDYGYNMGAIEEALGFKIHIAQPDKNYFNIKDTSEYPLEADGKVKRIGVVYENERTAKEEAPVVQTNRDVTTRPAVTKPIERFETVSFTQKSAQISAQAAPTTVPAADSQQSVAQAGQSAEGLKLQPRKASDKRDENLSQTSQQKPLFTAPQQKGFEQRKGSFDSQNRSNDKYIRRDERAKEAINAAKMAAKSASDKRSEKFSGKSQTMPKRAGLFEIAVTLVQDAVQSAAHAAKDSLANNIQQNLPTLSLMLDRFKILKKPSERQNELEKNDH</sequence>
<dbReference type="PANTHER" id="PTHR47963">
    <property type="entry name" value="DEAD-BOX ATP-DEPENDENT RNA HELICASE 47, MITOCHONDRIAL"/>
    <property type="match status" value="1"/>
</dbReference>
<keyword evidence="4" id="KW-0347">Helicase</keyword>